<dbReference type="Gene3D" id="1.10.287.130">
    <property type="match status" value="1"/>
</dbReference>
<dbReference type="SMART" id="SM00388">
    <property type="entry name" value="HisKA"/>
    <property type="match status" value="1"/>
</dbReference>
<dbReference type="SUPFAM" id="SSF47384">
    <property type="entry name" value="Homodimeric domain of signal transducing histidine kinase"/>
    <property type="match status" value="1"/>
</dbReference>
<dbReference type="InterPro" id="IPR036097">
    <property type="entry name" value="HisK_dim/P_sf"/>
</dbReference>
<evidence type="ECO:0000256" key="3">
    <source>
        <dbReference type="ARBA" id="ARBA00022553"/>
    </source>
</evidence>
<accession>A0A3G4V5Q7</accession>
<evidence type="ECO:0000313" key="12">
    <source>
        <dbReference type="Proteomes" id="UP000279760"/>
    </source>
</evidence>
<dbReference type="Pfam" id="PF12974">
    <property type="entry name" value="Phosphonate-bd"/>
    <property type="match status" value="1"/>
</dbReference>
<evidence type="ECO:0000256" key="7">
    <source>
        <dbReference type="ARBA" id="ARBA00022840"/>
    </source>
</evidence>
<evidence type="ECO:0000256" key="4">
    <source>
        <dbReference type="ARBA" id="ARBA00022679"/>
    </source>
</evidence>
<name>A0A3G4V5Q7_9VIBR</name>
<dbReference type="Gene3D" id="3.30.565.10">
    <property type="entry name" value="Histidine kinase-like ATPase, C-terminal domain"/>
    <property type="match status" value="1"/>
</dbReference>
<keyword evidence="6 11" id="KW-0418">Kinase</keyword>
<dbReference type="Gene3D" id="3.40.190.10">
    <property type="entry name" value="Periplasmic binding protein-like II"/>
    <property type="match status" value="1"/>
</dbReference>
<dbReference type="AlphaFoldDB" id="A0A3G4V5Q7"/>
<dbReference type="RefSeq" id="WP_124939839.1">
    <property type="nucleotide sequence ID" value="NZ_CP033577.1"/>
</dbReference>
<evidence type="ECO:0000256" key="1">
    <source>
        <dbReference type="ARBA" id="ARBA00000085"/>
    </source>
</evidence>
<dbReference type="InterPro" id="IPR003661">
    <property type="entry name" value="HisK_dim/P_dom"/>
</dbReference>
<dbReference type="PRINTS" id="PR00344">
    <property type="entry name" value="BCTRLSENSOR"/>
</dbReference>
<dbReference type="InterPro" id="IPR003594">
    <property type="entry name" value="HATPase_dom"/>
</dbReference>
<dbReference type="PANTHER" id="PTHR43065">
    <property type="entry name" value="SENSOR HISTIDINE KINASE"/>
    <property type="match status" value="1"/>
</dbReference>
<dbReference type="Proteomes" id="UP000279760">
    <property type="component" value="Chromosome 1"/>
</dbReference>
<proteinExistence type="predicted"/>
<evidence type="ECO:0000256" key="9">
    <source>
        <dbReference type="SAM" id="SignalP"/>
    </source>
</evidence>
<evidence type="ECO:0000256" key="6">
    <source>
        <dbReference type="ARBA" id="ARBA00022777"/>
    </source>
</evidence>
<dbReference type="PANTHER" id="PTHR43065:SF10">
    <property type="entry name" value="PEROXIDE STRESS-ACTIVATED HISTIDINE KINASE MAK3"/>
    <property type="match status" value="1"/>
</dbReference>
<dbReference type="InterPro" id="IPR036890">
    <property type="entry name" value="HATPase_C_sf"/>
</dbReference>
<dbReference type="InterPro" id="IPR005467">
    <property type="entry name" value="His_kinase_dom"/>
</dbReference>
<sequence>MVRSTLRWVRLLMVIVGTITGFAYAGQQDQGTKIDSTTKAQVDVGVLAIRGHLYAQQRWQPTIDWLNQQIPGAHFVLHPLDLDGMAQSVREQRMDFVLTNPGQAVQLGRQYPLSWIATIVSQAPERSNYGIGSALVVRSASPYKTPSDVAGLSIAAVSKDAFGGYLTMRYQVLTDGGDPNSFFSDVRYLGFPIDANLYQLRDKAVEAAVVPACLLEQMEKEGLIDKGLLRVLNPLEQTHSSCAVSTPLYPNWSFAKTERGSSQLAKEISRALLAMPADSPAAIASKASGWTSPVSLLSIDKLFQAMDLHPLQQPWWKEAIRWLRLHQEWAWTLFLFVIVLNAYHFWLEYRFSKSKHDLEQTLLRLKEKSEMLEHTQRVAIIGELGSSLAHEINQPLAAIRNYSEGGLLRLAKKRPPEDIVPVLEKIQNQVERADAIISRLRDLIKKRAIAKTECDVEQLLGDSIELLKYRLDKNGIETVRSTEGQQRLVNVDAVGIQQVLVNVTNNAIEACSKLAEKQCDYKGTIALHTEYQSQMLSIRIADNGTGLEQDNPTQAFISSKKDGLGLGLAICRDVVEMHNGELQIQSTQPHGCLVVITLPYHLPADTMLTDE</sequence>
<dbReference type="PROSITE" id="PS50109">
    <property type="entry name" value="HIS_KIN"/>
    <property type="match status" value="1"/>
</dbReference>
<keyword evidence="7" id="KW-0067">ATP-binding</keyword>
<reference evidence="11 12" key="1">
    <citation type="submission" date="2018-11" db="EMBL/GenBank/DDBJ databases">
        <title>Complete Genome Sequence of Vbrio mediterranei 117-T6: a Potential Pathogen Bacteria Isolated from the Conchocelis of Pyropia.</title>
        <authorList>
            <person name="Liu Q."/>
        </authorList>
    </citation>
    <scope>NUCLEOTIDE SEQUENCE [LARGE SCALE GENOMIC DNA]</scope>
    <source>
        <strain evidence="11 12">117-T6</strain>
    </source>
</reference>
<evidence type="ECO:0000313" key="11">
    <source>
        <dbReference type="EMBL" id="AYV20104.1"/>
    </source>
</evidence>
<protein>
    <recommendedName>
        <fullName evidence="2">histidine kinase</fullName>
        <ecNumber evidence="2">2.7.13.3</ecNumber>
    </recommendedName>
</protein>
<dbReference type="GO" id="GO:0000155">
    <property type="term" value="F:phosphorelay sensor kinase activity"/>
    <property type="evidence" value="ECO:0007669"/>
    <property type="project" value="InterPro"/>
</dbReference>
<keyword evidence="5" id="KW-0547">Nucleotide-binding</keyword>
<evidence type="ECO:0000256" key="2">
    <source>
        <dbReference type="ARBA" id="ARBA00012438"/>
    </source>
</evidence>
<feature type="chain" id="PRO_5017925991" description="histidine kinase" evidence="9">
    <location>
        <begin position="26"/>
        <end position="611"/>
    </location>
</feature>
<dbReference type="EMBL" id="CP033577">
    <property type="protein sequence ID" value="AYV20104.1"/>
    <property type="molecule type" value="Genomic_DNA"/>
</dbReference>
<gene>
    <name evidence="11" type="ORF">ECB94_01785</name>
</gene>
<keyword evidence="4" id="KW-0808">Transferase</keyword>
<dbReference type="Pfam" id="PF00512">
    <property type="entry name" value="HisKA"/>
    <property type="match status" value="1"/>
</dbReference>
<dbReference type="Pfam" id="PF02518">
    <property type="entry name" value="HATPase_c"/>
    <property type="match status" value="1"/>
</dbReference>
<evidence type="ECO:0000256" key="8">
    <source>
        <dbReference type="ARBA" id="ARBA00023012"/>
    </source>
</evidence>
<feature type="domain" description="Histidine kinase" evidence="10">
    <location>
        <begin position="387"/>
        <end position="602"/>
    </location>
</feature>
<keyword evidence="8" id="KW-0902">Two-component regulatory system</keyword>
<dbReference type="GO" id="GO:0005524">
    <property type="term" value="F:ATP binding"/>
    <property type="evidence" value="ECO:0007669"/>
    <property type="project" value="UniProtKB-KW"/>
</dbReference>
<evidence type="ECO:0000259" key="10">
    <source>
        <dbReference type="PROSITE" id="PS50109"/>
    </source>
</evidence>
<dbReference type="SUPFAM" id="SSF55874">
    <property type="entry name" value="ATPase domain of HSP90 chaperone/DNA topoisomerase II/histidine kinase"/>
    <property type="match status" value="1"/>
</dbReference>
<organism evidence="11 12">
    <name type="scientific">Vibrio mediterranei</name>
    <dbReference type="NCBI Taxonomy" id="689"/>
    <lineage>
        <taxon>Bacteria</taxon>
        <taxon>Pseudomonadati</taxon>
        <taxon>Pseudomonadota</taxon>
        <taxon>Gammaproteobacteria</taxon>
        <taxon>Vibrionales</taxon>
        <taxon>Vibrionaceae</taxon>
        <taxon>Vibrio</taxon>
    </lineage>
</organism>
<dbReference type="CDD" id="cd00082">
    <property type="entry name" value="HisKA"/>
    <property type="match status" value="1"/>
</dbReference>
<dbReference type="SUPFAM" id="SSF53850">
    <property type="entry name" value="Periplasmic binding protein-like II"/>
    <property type="match status" value="1"/>
</dbReference>
<keyword evidence="9" id="KW-0732">Signal</keyword>
<keyword evidence="3" id="KW-0597">Phosphoprotein</keyword>
<evidence type="ECO:0000256" key="5">
    <source>
        <dbReference type="ARBA" id="ARBA00022741"/>
    </source>
</evidence>
<dbReference type="InterPro" id="IPR004358">
    <property type="entry name" value="Sig_transdc_His_kin-like_C"/>
</dbReference>
<dbReference type="SMART" id="SM00387">
    <property type="entry name" value="HATPase_c"/>
    <property type="match status" value="1"/>
</dbReference>
<dbReference type="EC" id="2.7.13.3" evidence="2"/>
<comment type="catalytic activity">
    <reaction evidence="1">
        <text>ATP + protein L-histidine = ADP + protein N-phospho-L-histidine.</text>
        <dbReference type="EC" id="2.7.13.3"/>
    </reaction>
</comment>
<feature type="signal peptide" evidence="9">
    <location>
        <begin position="1"/>
        <end position="25"/>
    </location>
</feature>